<dbReference type="RefSeq" id="WP_219042832.1">
    <property type="nucleotide sequence ID" value="NZ_JAHWDQ010000001.1"/>
</dbReference>
<keyword evidence="3" id="KW-0285">Flavoprotein</keyword>
<accession>A0ABS6VQR6</accession>
<keyword evidence="5" id="KW-0560">Oxidoreductase</keyword>
<dbReference type="InterPro" id="IPR010971">
    <property type="entry name" value="UbiH/COQ6"/>
</dbReference>
<sequence>MLAENIADFDLVIVGAGMAGAALALAVADLPIKVALLEAQPVREGWPKIEDSVFDFDARVSALTEASRGFLDELGAWSDIVSRRACAYTDMEVWDGEGTGRIHFAASEVRRPALGHIVENRLINASLINNLRENGRVKCYFGAPVETMDRQPGLVNLSLAGGKLIRSPVVVAADGANSKIRDWAGFVTREWDYHHHAIVATVETAQPHCKTAWQRFLPEGPLAFLPLPDAAGEQRYCSIVWSVKPEIAAQLMQLDDDDFCRELAAKFEHRLGAVVASSRRFSFPLRQRHAADYVSDGVVLLGDAAHTIHPLAGQGINLGFQDAMVFAEECRRACERGLSLADNAVLSRYQRRRKGGNLAMMALMEGFQHLFETPAMPLRLLRNTGMRWLDMALPLKRQIIAKAMGLSDKP</sequence>
<dbReference type="PANTHER" id="PTHR43876">
    <property type="entry name" value="UBIQUINONE BIOSYNTHESIS MONOOXYGENASE COQ6, MITOCHONDRIAL"/>
    <property type="match status" value="1"/>
</dbReference>
<evidence type="ECO:0000313" key="9">
    <source>
        <dbReference type="Proteomes" id="UP001166291"/>
    </source>
</evidence>
<dbReference type="InterPro" id="IPR002938">
    <property type="entry name" value="FAD-bd"/>
</dbReference>
<name>A0ABS6VQR6_9GAMM</name>
<dbReference type="InterPro" id="IPR051205">
    <property type="entry name" value="UbiH/COQ6_monooxygenase"/>
</dbReference>
<gene>
    <name evidence="8" type="ORF">KXJ70_07710</name>
</gene>
<dbReference type="PROSITE" id="PS01304">
    <property type="entry name" value="UBIH"/>
    <property type="match status" value="1"/>
</dbReference>
<evidence type="ECO:0000256" key="4">
    <source>
        <dbReference type="ARBA" id="ARBA00022827"/>
    </source>
</evidence>
<dbReference type="PANTHER" id="PTHR43876:SF7">
    <property type="entry name" value="UBIQUINONE BIOSYNTHESIS MONOOXYGENASE COQ6, MITOCHONDRIAL"/>
    <property type="match status" value="1"/>
</dbReference>
<dbReference type="InterPro" id="IPR018168">
    <property type="entry name" value="Ubi_Hdrlase_CS"/>
</dbReference>
<dbReference type="Proteomes" id="UP001166291">
    <property type="component" value="Unassembled WGS sequence"/>
</dbReference>
<evidence type="ECO:0000259" key="7">
    <source>
        <dbReference type="Pfam" id="PF01494"/>
    </source>
</evidence>
<evidence type="ECO:0000256" key="1">
    <source>
        <dbReference type="ARBA" id="ARBA00001974"/>
    </source>
</evidence>
<protein>
    <submittedName>
        <fullName evidence="8">FAD-dependent monooxygenase</fullName>
    </submittedName>
</protein>
<reference evidence="8" key="1">
    <citation type="submission" date="2021-07" db="EMBL/GenBank/DDBJ databases">
        <title>Zhongshania sp. CAU 1632 isolated from seawater.</title>
        <authorList>
            <person name="Kim W."/>
        </authorList>
    </citation>
    <scope>NUCLEOTIDE SEQUENCE</scope>
    <source>
        <strain evidence="8">CAU 1632</strain>
    </source>
</reference>
<evidence type="ECO:0000256" key="6">
    <source>
        <dbReference type="ARBA" id="ARBA00023033"/>
    </source>
</evidence>
<evidence type="ECO:0000313" key="8">
    <source>
        <dbReference type="EMBL" id="MBW2940655.1"/>
    </source>
</evidence>
<keyword evidence="6 8" id="KW-0503">Monooxygenase</keyword>
<proteinExistence type="predicted"/>
<keyword evidence="4" id="KW-0274">FAD</keyword>
<evidence type="ECO:0000256" key="3">
    <source>
        <dbReference type="ARBA" id="ARBA00022630"/>
    </source>
</evidence>
<evidence type="ECO:0000256" key="2">
    <source>
        <dbReference type="ARBA" id="ARBA00004749"/>
    </source>
</evidence>
<dbReference type="NCBIfam" id="TIGR01988">
    <property type="entry name" value="Ubi-OHases"/>
    <property type="match status" value="1"/>
</dbReference>
<comment type="pathway">
    <text evidence="2">Cofactor biosynthesis; ubiquinone biosynthesis.</text>
</comment>
<evidence type="ECO:0000256" key="5">
    <source>
        <dbReference type="ARBA" id="ARBA00023002"/>
    </source>
</evidence>
<keyword evidence="9" id="KW-1185">Reference proteome</keyword>
<dbReference type="GO" id="GO:0004497">
    <property type="term" value="F:monooxygenase activity"/>
    <property type="evidence" value="ECO:0007669"/>
    <property type="project" value="UniProtKB-KW"/>
</dbReference>
<comment type="cofactor">
    <cofactor evidence="1">
        <name>FAD</name>
        <dbReference type="ChEBI" id="CHEBI:57692"/>
    </cofactor>
</comment>
<comment type="caution">
    <text evidence="8">The sequence shown here is derived from an EMBL/GenBank/DDBJ whole genome shotgun (WGS) entry which is preliminary data.</text>
</comment>
<dbReference type="Pfam" id="PF01494">
    <property type="entry name" value="FAD_binding_3"/>
    <property type="match status" value="1"/>
</dbReference>
<feature type="domain" description="FAD-binding" evidence="7">
    <location>
        <begin position="10"/>
        <end position="353"/>
    </location>
</feature>
<organism evidence="8 9">
    <name type="scientific">Zhongshania aquimaris</name>
    <dbReference type="NCBI Taxonomy" id="2857107"/>
    <lineage>
        <taxon>Bacteria</taxon>
        <taxon>Pseudomonadati</taxon>
        <taxon>Pseudomonadota</taxon>
        <taxon>Gammaproteobacteria</taxon>
        <taxon>Cellvibrionales</taxon>
        <taxon>Spongiibacteraceae</taxon>
        <taxon>Zhongshania</taxon>
    </lineage>
</organism>
<dbReference type="EMBL" id="JAHWDQ010000001">
    <property type="protein sequence ID" value="MBW2940655.1"/>
    <property type="molecule type" value="Genomic_DNA"/>
</dbReference>